<keyword evidence="3" id="KW-0805">Transcription regulation</keyword>
<dbReference type="SUPFAM" id="SSF52540">
    <property type="entry name" value="P-loop containing nucleoside triphosphate hydrolases"/>
    <property type="match status" value="1"/>
</dbReference>
<reference evidence="13" key="1">
    <citation type="submission" date="2022-08" db="EMBL/GenBank/DDBJ databases">
        <title>Genomic Encyclopedia of Type Strains, Phase V (KMG-V): Genome sequencing to study the core and pangenomes of soil and plant-associated prokaryotes.</title>
        <authorList>
            <person name="Whitman W."/>
        </authorList>
    </citation>
    <scope>NUCLEOTIDE SEQUENCE</scope>
    <source>
        <strain evidence="13">SP3026</strain>
    </source>
</reference>
<dbReference type="Gene3D" id="1.10.8.60">
    <property type="match status" value="1"/>
</dbReference>
<dbReference type="PROSITE" id="PS00676">
    <property type="entry name" value="SIGMA54_INTERACT_2"/>
    <property type="match status" value="1"/>
</dbReference>
<dbReference type="InterPro" id="IPR035965">
    <property type="entry name" value="PAS-like_dom_sf"/>
</dbReference>
<dbReference type="InterPro" id="IPR000014">
    <property type="entry name" value="PAS"/>
</dbReference>
<evidence type="ECO:0000256" key="6">
    <source>
        <dbReference type="ARBA" id="ARBA00023163"/>
    </source>
</evidence>
<keyword evidence="8" id="KW-0175">Coiled coil</keyword>
<feature type="domain" description="Sigma-54 factor interaction" evidence="9">
    <location>
        <begin position="338"/>
        <end position="567"/>
    </location>
</feature>
<feature type="domain" description="PAC" evidence="12">
    <location>
        <begin position="267"/>
        <end position="317"/>
    </location>
</feature>
<dbReference type="SUPFAM" id="SSF46689">
    <property type="entry name" value="Homeodomain-like"/>
    <property type="match status" value="1"/>
</dbReference>
<dbReference type="PROSITE" id="PS50110">
    <property type="entry name" value="RESPONSE_REGULATORY"/>
    <property type="match status" value="1"/>
</dbReference>
<dbReference type="Pfam" id="PF00158">
    <property type="entry name" value="Sigma54_activat"/>
    <property type="match status" value="1"/>
</dbReference>
<dbReference type="Pfam" id="PF00989">
    <property type="entry name" value="PAS"/>
    <property type="match status" value="1"/>
</dbReference>
<dbReference type="PROSITE" id="PS00688">
    <property type="entry name" value="SIGMA54_INTERACT_3"/>
    <property type="match status" value="1"/>
</dbReference>
<evidence type="ECO:0000256" key="1">
    <source>
        <dbReference type="ARBA" id="ARBA00022741"/>
    </source>
</evidence>
<dbReference type="Gene3D" id="3.40.50.300">
    <property type="entry name" value="P-loop containing nucleotide triphosphate hydrolases"/>
    <property type="match status" value="1"/>
</dbReference>
<dbReference type="InterPro" id="IPR011006">
    <property type="entry name" value="CheY-like_superfamily"/>
</dbReference>
<evidence type="ECO:0000256" key="8">
    <source>
        <dbReference type="SAM" id="Coils"/>
    </source>
</evidence>
<keyword evidence="5" id="KW-0010">Activator</keyword>
<dbReference type="EMBL" id="JANUBL010000001">
    <property type="protein sequence ID" value="MCS4119695.1"/>
    <property type="molecule type" value="Genomic_DNA"/>
</dbReference>
<feature type="domain" description="PAS" evidence="11">
    <location>
        <begin position="181"/>
        <end position="235"/>
    </location>
</feature>
<keyword evidence="6" id="KW-0804">Transcription</keyword>
<dbReference type="RefSeq" id="WP_259039600.1">
    <property type="nucleotide sequence ID" value="NZ_JANTZB010000009.1"/>
</dbReference>
<feature type="domain" description="Response regulatory" evidence="10">
    <location>
        <begin position="8"/>
        <end position="124"/>
    </location>
</feature>
<keyword evidence="4" id="KW-0238">DNA-binding</keyword>
<dbReference type="GO" id="GO:0043565">
    <property type="term" value="F:sequence-specific DNA binding"/>
    <property type="evidence" value="ECO:0007669"/>
    <property type="project" value="InterPro"/>
</dbReference>
<keyword evidence="2" id="KW-0067">ATP-binding</keyword>
<dbReference type="GO" id="GO:0006355">
    <property type="term" value="P:regulation of DNA-templated transcription"/>
    <property type="evidence" value="ECO:0007669"/>
    <property type="project" value="InterPro"/>
</dbReference>
<protein>
    <submittedName>
        <fullName evidence="13">PAS domain S-box-containing protein</fullName>
    </submittedName>
</protein>
<evidence type="ECO:0000313" key="14">
    <source>
        <dbReference type="Proteomes" id="UP001155144"/>
    </source>
</evidence>
<evidence type="ECO:0000256" key="3">
    <source>
        <dbReference type="ARBA" id="ARBA00023015"/>
    </source>
</evidence>
<dbReference type="PANTHER" id="PTHR32071">
    <property type="entry name" value="TRANSCRIPTIONAL REGULATORY PROTEIN"/>
    <property type="match status" value="1"/>
</dbReference>
<dbReference type="InterPro" id="IPR002078">
    <property type="entry name" value="Sigma_54_int"/>
</dbReference>
<dbReference type="FunFam" id="3.40.50.300:FF:000006">
    <property type="entry name" value="DNA-binding transcriptional regulator NtrC"/>
    <property type="match status" value="1"/>
</dbReference>
<comment type="caution">
    <text evidence="13">The sequence shown here is derived from an EMBL/GenBank/DDBJ whole genome shotgun (WGS) entry which is preliminary data.</text>
</comment>
<dbReference type="SMART" id="SM00382">
    <property type="entry name" value="AAA"/>
    <property type="match status" value="1"/>
</dbReference>
<dbReference type="Gene3D" id="1.10.10.60">
    <property type="entry name" value="Homeodomain-like"/>
    <property type="match status" value="1"/>
</dbReference>
<dbReference type="PROSITE" id="PS00675">
    <property type="entry name" value="SIGMA54_INTERACT_1"/>
    <property type="match status" value="1"/>
</dbReference>
<evidence type="ECO:0000313" key="13">
    <source>
        <dbReference type="EMBL" id="MCS4119695.1"/>
    </source>
</evidence>
<dbReference type="InterPro" id="IPR009057">
    <property type="entry name" value="Homeodomain-like_sf"/>
</dbReference>
<dbReference type="NCBIfam" id="TIGR00229">
    <property type="entry name" value="sensory_box"/>
    <property type="match status" value="1"/>
</dbReference>
<dbReference type="CDD" id="cd00009">
    <property type="entry name" value="AAA"/>
    <property type="match status" value="1"/>
</dbReference>
<dbReference type="SMART" id="SM00091">
    <property type="entry name" value="PAS"/>
    <property type="match status" value="1"/>
</dbReference>
<dbReference type="InterPro" id="IPR013767">
    <property type="entry name" value="PAS_fold"/>
</dbReference>
<evidence type="ECO:0000256" key="7">
    <source>
        <dbReference type="PROSITE-ProRule" id="PRU00169"/>
    </source>
</evidence>
<dbReference type="SMART" id="SM00448">
    <property type="entry name" value="REC"/>
    <property type="match status" value="1"/>
</dbReference>
<dbReference type="AlphaFoldDB" id="A0A9X2ZQL1"/>
<dbReference type="SUPFAM" id="SSF52172">
    <property type="entry name" value="CheY-like"/>
    <property type="match status" value="1"/>
</dbReference>
<dbReference type="InterPro" id="IPR027417">
    <property type="entry name" value="P-loop_NTPase"/>
</dbReference>
<sequence>MSTDDPLHVLMLEDVATDAELVRRELEREGFDFEAERVTTEEGFTQALDAFAPDIILADYSLPRYDGMSALEVAQAERPHVPVVFVSGAIGEERAIETLKQGATDYVLKDKLSRLGPAVRRALREAEERRARREAEAALRRAHDELEQKVAARTAELRDANDALKEEIEERTRAERALRKSRERLTRIIDSAIDAIISIDASLEVHLFNAAAEEIFQCSAEAMEGESLAAFLADPFEALVHRHIDAHQEAQAGDGAVPEAEGRYLTAPDDLQARRADGTTFPVEATLCPVQLPAEDRYLIILRDVDELKQAEEEVAQLESERSYLQEELKSEYNFDEIVGTSEPMQSVFDAIDQVADTETTVLVTGETGTGKELVARALHERSRRADQVFVKMNCAALSTDLIESELFGHEQGAFTGATERREGRFELADGGTILLDEIGELPLETQAKLLRVLQHQTFERVGGSETIEVDTRILAATNRDLEAAVEAGHFRSDLYYRLNIFPIELPPLRDRTGDIPLLAEHFCEMYAARTGKDIDGLHPDAMAALQGYDWPGNVRELANIIERAVILTRDRQIRTEHLSIEEDPDAPGPASFETLEEAQRRHIERALEVTDGVVGGDEGAARLLDVKRTTLLSRMDRLGIDPDAHRP</sequence>
<dbReference type="Gene3D" id="3.40.50.2300">
    <property type="match status" value="1"/>
</dbReference>
<dbReference type="CDD" id="cd00156">
    <property type="entry name" value="REC"/>
    <property type="match status" value="1"/>
</dbReference>
<dbReference type="PROSITE" id="PS50113">
    <property type="entry name" value="PAC"/>
    <property type="match status" value="1"/>
</dbReference>
<evidence type="ECO:0000256" key="5">
    <source>
        <dbReference type="ARBA" id="ARBA00023159"/>
    </source>
</evidence>
<feature type="coiled-coil region" evidence="8">
    <location>
        <begin position="301"/>
        <end position="328"/>
    </location>
</feature>
<keyword evidence="1" id="KW-0547">Nucleotide-binding</keyword>
<evidence type="ECO:0000256" key="4">
    <source>
        <dbReference type="ARBA" id="ARBA00023125"/>
    </source>
</evidence>
<keyword evidence="7" id="KW-0597">Phosphoprotein</keyword>
<evidence type="ECO:0000256" key="2">
    <source>
        <dbReference type="ARBA" id="ARBA00022840"/>
    </source>
</evidence>
<dbReference type="PANTHER" id="PTHR32071:SF57">
    <property type="entry name" value="C4-DICARBOXYLATE TRANSPORT TRANSCRIPTIONAL REGULATORY PROTEIN DCTD"/>
    <property type="match status" value="1"/>
</dbReference>
<dbReference type="SUPFAM" id="SSF55785">
    <property type="entry name" value="PYP-like sensor domain (PAS domain)"/>
    <property type="match status" value="1"/>
</dbReference>
<dbReference type="GO" id="GO:0005524">
    <property type="term" value="F:ATP binding"/>
    <property type="evidence" value="ECO:0007669"/>
    <property type="project" value="UniProtKB-KW"/>
</dbReference>
<name>A0A9X2ZQL1_9BACT</name>
<evidence type="ECO:0000259" key="9">
    <source>
        <dbReference type="PROSITE" id="PS50045"/>
    </source>
</evidence>
<dbReference type="InterPro" id="IPR025943">
    <property type="entry name" value="Sigma_54_int_dom_ATP-bd_2"/>
</dbReference>
<dbReference type="GO" id="GO:0000160">
    <property type="term" value="P:phosphorelay signal transduction system"/>
    <property type="evidence" value="ECO:0007669"/>
    <property type="project" value="InterPro"/>
</dbReference>
<proteinExistence type="predicted"/>
<dbReference type="PROSITE" id="PS50045">
    <property type="entry name" value="SIGMA54_INTERACT_4"/>
    <property type="match status" value="1"/>
</dbReference>
<dbReference type="PROSITE" id="PS50112">
    <property type="entry name" value="PAS"/>
    <property type="match status" value="1"/>
</dbReference>
<dbReference type="InterPro" id="IPR025944">
    <property type="entry name" value="Sigma_54_int_dom_CS"/>
</dbReference>
<dbReference type="Pfam" id="PF00072">
    <property type="entry name" value="Response_reg"/>
    <property type="match status" value="1"/>
</dbReference>
<dbReference type="Pfam" id="PF25601">
    <property type="entry name" value="AAA_lid_14"/>
    <property type="match status" value="1"/>
</dbReference>
<dbReference type="InterPro" id="IPR058031">
    <property type="entry name" value="AAA_lid_NorR"/>
</dbReference>
<dbReference type="InterPro" id="IPR000700">
    <property type="entry name" value="PAS-assoc_C"/>
</dbReference>
<gene>
    <name evidence="13" type="ORF">GGP45_000013</name>
</gene>
<evidence type="ECO:0000259" key="11">
    <source>
        <dbReference type="PROSITE" id="PS50112"/>
    </source>
</evidence>
<evidence type="ECO:0000259" key="10">
    <source>
        <dbReference type="PROSITE" id="PS50110"/>
    </source>
</evidence>
<dbReference type="InterPro" id="IPR003593">
    <property type="entry name" value="AAA+_ATPase"/>
</dbReference>
<dbReference type="Gene3D" id="3.30.450.20">
    <property type="entry name" value="PAS domain"/>
    <property type="match status" value="1"/>
</dbReference>
<dbReference type="FunFam" id="1.10.8.60:FF:000014">
    <property type="entry name" value="DNA-binding transcriptional regulator NtrC"/>
    <property type="match status" value="1"/>
</dbReference>
<evidence type="ECO:0000259" key="12">
    <source>
        <dbReference type="PROSITE" id="PS50113"/>
    </source>
</evidence>
<organism evidence="13 14">
    <name type="scientific">Salinibacter ruber</name>
    <dbReference type="NCBI Taxonomy" id="146919"/>
    <lineage>
        <taxon>Bacteria</taxon>
        <taxon>Pseudomonadati</taxon>
        <taxon>Rhodothermota</taxon>
        <taxon>Rhodothermia</taxon>
        <taxon>Rhodothermales</taxon>
        <taxon>Salinibacteraceae</taxon>
        <taxon>Salinibacter</taxon>
    </lineage>
</organism>
<dbReference type="InterPro" id="IPR025662">
    <property type="entry name" value="Sigma_54_int_dom_ATP-bd_1"/>
</dbReference>
<dbReference type="InterPro" id="IPR001789">
    <property type="entry name" value="Sig_transdc_resp-reg_receiver"/>
</dbReference>
<dbReference type="Proteomes" id="UP001155144">
    <property type="component" value="Unassembled WGS sequence"/>
</dbReference>
<feature type="modified residue" description="4-aspartylphosphate" evidence="7">
    <location>
        <position position="59"/>
    </location>
</feature>
<feature type="coiled-coil region" evidence="8">
    <location>
        <begin position="125"/>
        <end position="184"/>
    </location>
</feature>
<accession>A0A9X2ZQL1</accession>